<protein>
    <recommendedName>
        <fullName evidence="3">Beta-galactosidase trimerisation domain-containing protein</fullName>
    </recommendedName>
</protein>
<dbReference type="RefSeq" id="WP_307261576.1">
    <property type="nucleotide sequence ID" value="NZ_JAUSVL010000001.1"/>
</dbReference>
<dbReference type="EMBL" id="JAUSVL010000001">
    <property type="protein sequence ID" value="MDQ0290160.1"/>
    <property type="molecule type" value="Genomic_DNA"/>
</dbReference>
<sequence>MTDPTWYRRSYRRNLVDMHIEDWDPAFLSQFDPDKYFALLQTAQVQSAMIYLQSHVGLCNWDTASGHTHATFTDCTRKMQRLFDLCHGAGMDVIAYYSLIYNNAAYVEHPDWRLRDINGHSTRFDRGQGQYFGGSRYGLCCPNNPGYRDFVLAQLDEIFDRFVFEGIFLDMTFWTRVCYCDACKARWRKEHDGELPTVCDWSDPEWRALQFKREEWMGDFCRMVTAKIKSRNPNCAVEHQYSTMMHNWRQGVNHNIAENSDYCGGDFYGGISQHSIACKMYYNMTLNQPFEYMTSRCYPGLSEHTTTKTYDMLAQSVMATLMHHGAALLIDAIDPKGTLDPSIYECYGKIYGEARKYEKYMEGEMVQDVGVLFNLEAKYNPGGKIDDPAMPHPDAAVGASRYLLRAHVPYGVYGNWRPEKMTAAKVLVLGDAYDLPADVVKTVTDYVAGGGRVYMSGRVNPELVETLLGVRPDGVLGGGMTYMVPTAAGQPLFADHNHDYPLAYKAPMVRLPNAGNGKVLATIALPYQAPALAGEPKPDASDGFDYAAPNARFVSIHANPPGVYVDNPSLVYAEYGKGRVVYSAAAFEAHDRPANGAVLVKILNMLTDDLGGWSFSADAPAQVEIVQFTVADKKRHYVNLINSVDAFELPTLGDIKVRVRVAGKVKQVLALPEEKPVTFVEKDGCVEIAVDRLKICRSFAIDWE</sequence>
<keyword evidence="2" id="KW-1185">Reference proteome</keyword>
<name>A0AAE3VGW5_9BACT</name>
<gene>
    <name evidence="1" type="ORF">J3R75_002267</name>
</gene>
<dbReference type="Pfam" id="PF14871">
    <property type="entry name" value="GHL6"/>
    <property type="match status" value="1"/>
</dbReference>
<organism evidence="1 2">
    <name type="scientific">Oligosphaera ethanolica</name>
    <dbReference type="NCBI Taxonomy" id="760260"/>
    <lineage>
        <taxon>Bacteria</taxon>
        <taxon>Pseudomonadati</taxon>
        <taxon>Lentisphaerota</taxon>
        <taxon>Oligosphaeria</taxon>
        <taxon>Oligosphaerales</taxon>
        <taxon>Oligosphaeraceae</taxon>
        <taxon>Oligosphaera</taxon>
    </lineage>
</organism>
<dbReference type="Gene3D" id="3.20.20.80">
    <property type="entry name" value="Glycosidases"/>
    <property type="match status" value="1"/>
</dbReference>
<dbReference type="CDD" id="cd03143">
    <property type="entry name" value="A4_beta-galactosidase_middle_domain"/>
    <property type="match status" value="1"/>
</dbReference>
<reference evidence="1" key="1">
    <citation type="submission" date="2023-07" db="EMBL/GenBank/DDBJ databases">
        <title>Genomic Encyclopedia of Type Strains, Phase IV (KMG-IV): sequencing the most valuable type-strain genomes for metagenomic binning, comparative biology and taxonomic classification.</title>
        <authorList>
            <person name="Goeker M."/>
        </authorList>
    </citation>
    <scope>NUCLEOTIDE SEQUENCE</scope>
    <source>
        <strain evidence="1">DSM 24202</strain>
    </source>
</reference>
<accession>A0AAE3VGW5</accession>
<dbReference type="Gene3D" id="3.40.50.880">
    <property type="match status" value="1"/>
</dbReference>
<evidence type="ECO:0000313" key="2">
    <source>
        <dbReference type="Proteomes" id="UP001238163"/>
    </source>
</evidence>
<dbReference type="InterPro" id="IPR029062">
    <property type="entry name" value="Class_I_gatase-like"/>
</dbReference>
<dbReference type="InterPro" id="IPR017853">
    <property type="entry name" value="GH"/>
</dbReference>
<proteinExistence type="predicted"/>
<comment type="caution">
    <text evidence="1">The sequence shown here is derived from an EMBL/GenBank/DDBJ whole genome shotgun (WGS) entry which is preliminary data.</text>
</comment>
<dbReference type="AlphaFoldDB" id="A0AAE3VGW5"/>
<evidence type="ECO:0008006" key="3">
    <source>
        <dbReference type="Google" id="ProtNLM"/>
    </source>
</evidence>
<dbReference type="Proteomes" id="UP001238163">
    <property type="component" value="Unassembled WGS sequence"/>
</dbReference>
<dbReference type="SUPFAM" id="SSF52317">
    <property type="entry name" value="Class I glutamine amidotransferase-like"/>
    <property type="match status" value="1"/>
</dbReference>
<evidence type="ECO:0000313" key="1">
    <source>
        <dbReference type="EMBL" id="MDQ0290160.1"/>
    </source>
</evidence>
<dbReference type="SUPFAM" id="SSF51445">
    <property type="entry name" value="(Trans)glycosidases"/>
    <property type="match status" value="1"/>
</dbReference>
<dbReference type="InterPro" id="IPR028212">
    <property type="entry name" value="GHL6"/>
</dbReference>